<evidence type="ECO:0000256" key="2">
    <source>
        <dbReference type="PROSITE-ProRule" id="PRU01161"/>
    </source>
</evidence>
<feature type="signal peptide" evidence="3">
    <location>
        <begin position="1"/>
        <end position="22"/>
    </location>
</feature>
<dbReference type="Gene3D" id="3.40.1090.10">
    <property type="entry name" value="Cytosolic phospholipase A2 catalytic domain"/>
    <property type="match status" value="1"/>
</dbReference>
<feature type="active site" description="Nucleophile" evidence="2">
    <location>
        <position position="122"/>
    </location>
</feature>
<name>A0A1A8XM89_9RHOO</name>
<dbReference type="InterPro" id="IPR002641">
    <property type="entry name" value="PNPLA_dom"/>
</dbReference>
<keyword evidence="2" id="KW-0442">Lipid degradation</keyword>
<dbReference type="GO" id="GO:0016042">
    <property type="term" value="P:lipid catabolic process"/>
    <property type="evidence" value="ECO:0007669"/>
    <property type="project" value="UniProtKB-UniRule"/>
</dbReference>
<protein>
    <submittedName>
        <fullName evidence="5">Putative lipid acyl hydrolase, patatin-like domain</fullName>
    </submittedName>
</protein>
<dbReference type="AlphaFoldDB" id="A0A1A8XM89"/>
<accession>A0A1A8XM89</accession>
<dbReference type="SUPFAM" id="SSF52151">
    <property type="entry name" value="FabD/lysophospholipase-like"/>
    <property type="match status" value="1"/>
</dbReference>
<dbReference type="EMBL" id="FLQY01000076">
    <property type="protein sequence ID" value="SBT05786.1"/>
    <property type="molecule type" value="Genomic_DNA"/>
</dbReference>
<evidence type="ECO:0000256" key="1">
    <source>
        <dbReference type="ARBA" id="ARBA00023098"/>
    </source>
</evidence>
<feature type="short sequence motif" description="GXGXXG" evidence="2">
    <location>
        <begin position="91"/>
        <end position="96"/>
    </location>
</feature>
<dbReference type="Proteomes" id="UP000199600">
    <property type="component" value="Unassembled WGS sequence"/>
</dbReference>
<dbReference type="InterPro" id="IPR016035">
    <property type="entry name" value="Acyl_Trfase/lysoPLipase"/>
</dbReference>
<dbReference type="GO" id="GO:0016787">
    <property type="term" value="F:hydrolase activity"/>
    <property type="evidence" value="ECO:0007669"/>
    <property type="project" value="UniProtKB-UniRule"/>
</dbReference>
<proteinExistence type="predicted"/>
<evidence type="ECO:0000313" key="6">
    <source>
        <dbReference type="Proteomes" id="UP000199600"/>
    </source>
</evidence>
<reference evidence="5 6" key="1">
    <citation type="submission" date="2016-06" db="EMBL/GenBank/DDBJ databases">
        <authorList>
            <person name="Kjaerup R.B."/>
            <person name="Dalgaard T.S."/>
            <person name="Juul-Madsen H.R."/>
        </authorList>
    </citation>
    <scope>NUCLEOTIDE SEQUENCE [LARGE SCALE GENOMIC DNA]</scope>
    <source>
        <strain evidence="5">2</strain>
    </source>
</reference>
<keyword evidence="2 5" id="KW-0378">Hydrolase</keyword>
<organism evidence="5 6">
    <name type="scientific">Candidatus Propionivibrio aalborgensis</name>
    <dbReference type="NCBI Taxonomy" id="1860101"/>
    <lineage>
        <taxon>Bacteria</taxon>
        <taxon>Pseudomonadati</taxon>
        <taxon>Pseudomonadota</taxon>
        <taxon>Betaproteobacteria</taxon>
        <taxon>Rhodocyclales</taxon>
        <taxon>Rhodocyclaceae</taxon>
        <taxon>Propionivibrio</taxon>
    </lineage>
</organism>
<gene>
    <name evidence="5" type="ORF">PROAA_1670019</name>
</gene>
<evidence type="ECO:0000259" key="4">
    <source>
        <dbReference type="PROSITE" id="PS51635"/>
    </source>
</evidence>
<keyword evidence="6" id="KW-1185">Reference proteome</keyword>
<dbReference type="PROSITE" id="PS51635">
    <property type="entry name" value="PNPLA"/>
    <property type="match status" value="1"/>
</dbReference>
<feature type="active site" description="Proton acceptor" evidence="2">
    <location>
        <position position="266"/>
    </location>
</feature>
<feature type="short sequence motif" description="GXSXG" evidence="2">
    <location>
        <begin position="120"/>
        <end position="124"/>
    </location>
</feature>
<keyword evidence="3" id="KW-0732">Signal</keyword>
<evidence type="ECO:0000313" key="5">
    <source>
        <dbReference type="EMBL" id="SBT05786.1"/>
    </source>
</evidence>
<dbReference type="Pfam" id="PF01734">
    <property type="entry name" value="Patatin"/>
    <property type="match status" value="1"/>
</dbReference>
<dbReference type="PROSITE" id="PS51257">
    <property type="entry name" value="PROKAR_LIPOPROTEIN"/>
    <property type="match status" value="1"/>
</dbReference>
<evidence type="ECO:0000256" key="3">
    <source>
        <dbReference type="SAM" id="SignalP"/>
    </source>
</evidence>
<sequence>MIVRATFLSLIASVLLFVQGCATPPRLPAVPSELTARAEIPGMPSVRFALGGDMTELTQIAHASLQRERDYLAKQGHKGPFPPAFFLAISGGGDNGAFTAGLINAWTATGTRPEFKVVTGISTGALIAPFAFLGPKYDTTLKEVYTTISPKDILEPRSFIGGVMSDGMADNAPLLKLTRKSVTEDFLKEVAAEYAKGRFLLIATADLDARRPIIWDMGKIATYGGPKALDLFVRVMIASASVPGGFPPMMLDVEVDGKAYQEMHVDGGIMAQVFAYPAALRINESAAAVGVTRERKLYVIRNARLDPDWAQVERSTMSIAGRSVASLIHSQGIGDLYRIYATAQRDGVDFNLGFIPSSFKAEHKEEFDTDYMRALYKTGYEMTLKGFPWLKVPPGFSPPTAVPAAIR</sequence>
<feature type="chain" id="PRO_5008381600" evidence="3">
    <location>
        <begin position="23"/>
        <end position="407"/>
    </location>
</feature>
<feature type="short sequence motif" description="DGA/G" evidence="2">
    <location>
        <begin position="266"/>
        <end position="268"/>
    </location>
</feature>
<dbReference type="RefSeq" id="WP_186410281.1">
    <property type="nucleotide sequence ID" value="NZ_FLQY01000076.1"/>
</dbReference>
<feature type="domain" description="PNPLA" evidence="4">
    <location>
        <begin position="87"/>
        <end position="282"/>
    </location>
</feature>
<keyword evidence="1 2" id="KW-0443">Lipid metabolism</keyword>